<feature type="domain" description="Alcohol dehydrogenase iron-type/glycerol dehydrogenase GldA" evidence="4">
    <location>
        <begin position="10"/>
        <end position="152"/>
    </location>
</feature>
<keyword evidence="2" id="KW-0560">Oxidoreductase</keyword>
<evidence type="ECO:0000256" key="1">
    <source>
        <dbReference type="ARBA" id="ARBA00007358"/>
    </source>
</evidence>
<dbReference type="EMBL" id="CP117418">
    <property type="protein sequence ID" value="WCT79238.1"/>
    <property type="molecule type" value="Genomic_DNA"/>
</dbReference>
<keyword evidence="7" id="KW-1185">Reference proteome</keyword>
<geneLocation type="plasmid" evidence="6 7">
    <name>unnamed1</name>
</geneLocation>
<evidence type="ECO:0000259" key="4">
    <source>
        <dbReference type="Pfam" id="PF00465"/>
    </source>
</evidence>
<dbReference type="InterPro" id="IPR039697">
    <property type="entry name" value="Alcohol_dehydrogenase_Fe"/>
</dbReference>
<dbReference type="Gene3D" id="1.20.1090.10">
    <property type="entry name" value="Dehydroquinate synthase-like - alpha domain"/>
    <property type="match status" value="1"/>
</dbReference>
<accession>A0ABY7U1Y7</accession>
<dbReference type="InterPro" id="IPR056798">
    <property type="entry name" value="ADH_Fe_C"/>
</dbReference>
<dbReference type="RefSeq" id="WP_273619515.1">
    <property type="nucleotide sequence ID" value="NZ_CP117418.1"/>
</dbReference>
<evidence type="ECO:0000313" key="6">
    <source>
        <dbReference type="EMBL" id="WCT79238.1"/>
    </source>
</evidence>
<dbReference type="Proteomes" id="UP001218231">
    <property type="component" value="Plasmid unnamed1"/>
</dbReference>
<dbReference type="Gene3D" id="3.40.50.1970">
    <property type="match status" value="1"/>
</dbReference>
<sequence>MRHFTYQGLPTQVTFGTGTVASLPAVLEQQGVRRALLLSTSRQAEQARAATSSLGDTIVGAFEGATMHTPVEVTARAHEALMASGADGVVAFGGGSTIGLGKALAVRGGVRHIAVPTTYAGSEMTPILGETTAGRKTTRRAPEILPHAVVYDVNLTLGLPPGISGTSGINAIAHAVEGLYARDTNPVMQLVAQEGIRALAAALPRIVANGGDVAARTEALYGAWLCGMVLGSVGMALHHKLCHTLGGSFDLPHAETHSIVLPHVLAYNAPAIPEAMAMLRTALGDQDPAGALHRLARQVGAPRSLRDLGMPEPGIETATEQALENAYWNPRPLERAAIRDLIARAWAGDPPVANESETA</sequence>
<name>A0ABY7U1Y7_9SPHN</name>
<evidence type="ECO:0000313" key="7">
    <source>
        <dbReference type="Proteomes" id="UP001218231"/>
    </source>
</evidence>
<evidence type="ECO:0000256" key="2">
    <source>
        <dbReference type="ARBA" id="ARBA00023002"/>
    </source>
</evidence>
<evidence type="ECO:0000256" key="3">
    <source>
        <dbReference type="ARBA" id="ARBA00023027"/>
    </source>
</evidence>
<gene>
    <name evidence="6" type="ORF">PQ457_19750</name>
</gene>
<dbReference type="SUPFAM" id="SSF56796">
    <property type="entry name" value="Dehydroquinate synthase-like"/>
    <property type="match status" value="1"/>
</dbReference>
<dbReference type="PANTHER" id="PTHR11496">
    <property type="entry name" value="ALCOHOL DEHYDROGENASE"/>
    <property type="match status" value="1"/>
</dbReference>
<dbReference type="Pfam" id="PF25137">
    <property type="entry name" value="ADH_Fe_C"/>
    <property type="match status" value="1"/>
</dbReference>
<proteinExistence type="inferred from homology"/>
<evidence type="ECO:0000259" key="5">
    <source>
        <dbReference type="Pfam" id="PF25137"/>
    </source>
</evidence>
<feature type="domain" description="Fe-containing alcohol dehydrogenase-like C-terminal" evidence="5">
    <location>
        <begin position="166"/>
        <end position="346"/>
    </location>
</feature>
<dbReference type="Pfam" id="PF00465">
    <property type="entry name" value="Fe-ADH"/>
    <property type="match status" value="1"/>
</dbReference>
<protein>
    <submittedName>
        <fullName evidence="6">Maleylacetate reductase</fullName>
    </submittedName>
</protein>
<dbReference type="InterPro" id="IPR001670">
    <property type="entry name" value="ADH_Fe/GldA"/>
</dbReference>
<keyword evidence="6" id="KW-0614">Plasmid</keyword>
<comment type="similarity">
    <text evidence="1">Belongs to the iron-containing alcohol dehydrogenase family.</text>
</comment>
<dbReference type="PANTHER" id="PTHR11496:SF102">
    <property type="entry name" value="ALCOHOL DEHYDROGENASE 4"/>
    <property type="match status" value="1"/>
</dbReference>
<dbReference type="InterPro" id="IPR034786">
    <property type="entry name" value="MAR"/>
</dbReference>
<keyword evidence="3" id="KW-0520">NAD</keyword>
<reference evidence="6 7" key="1">
    <citation type="submission" date="2023-02" db="EMBL/GenBank/DDBJ databases">
        <title>Genome sequence of Novosphingobium humi KACC 19094.</title>
        <authorList>
            <person name="Kim S."/>
            <person name="Heo J."/>
            <person name="Kwon S.-W."/>
        </authorList>
    </citation>
    <scope>NUCLEOTIDE SEQUENCE [LARGE SCALE GENOMIC DNA]</scope>
    <source>
        <strain evidence="6 7">KACC 19094</strain>
        <plasmid evidence="6 7">unnamed1</plasmid>
    </source>
</reference>
<dbReference type="CDD" id="cd08177">
    <property type="entry name" value="MAR"/>
    <property type="match status" value="1"/>
</dbReference>
<organism evidence="6 7">
    <name type="scientific">Novosphingobium humi</name>
    <dbReference type="NCBI Taxonomy" id="2282397"/>
    <lineage>
        <taxon>Bacteria</taxon>
        <taxon>Pseudomonadati</taxon>
        <taxon>Pseudomonadota</taxon>
        <taxon>Alphaproteobacteria</taxon>
        <taxon>Sphingomonadales</taxon>
        <taxon>Sphingomonadaceae</taxon>
        <taxon>Novosphingobium</taxon>
    </lineage>
</organism>